<evidence type="ECO:0000313" key="1">
    <source>
        <dbReference type="EMBL" id="GAN15326.1"/>
    </source>
</evidence>
<organism evidence="1 2">
    <name type="scientific">Sphingomonas paucimobilis NBRC 13935</name>
    <dbReference type="NCBI Taxonomy" id="1219050"/>
    <lineage>
        <taxon>Bacteria</taxon>
        <taxon>Pseudomonadati</taxon>
        <taxon>Pseudomonadota</taxon>
        <taxon>Alphaproteobacteria</taxon>
        <taxon>Sphingomonadales</taxon>
        <taxon>Sphingomonadaceae</taxon>
        <taxon>Sphingomonas</taxon>
    </lineage>
</organism>
<dbReference type="AlphaFoldDB" id="A0A0C9MXM0"/>
<dbReference type="Proteomes" id="UP000032025">
    <property type="component" value="Unassembled WGS sequence"/>
</dbReference>
<protein>
    <submittedName>
        <fullName evidence="1">DNA, contig: SP655</fullName>
    </submittedName>
</protein>
<comment type="caution">
    <text evidence="1">The sequence shown here is derived from an EMBL/GenBank/DDBJ whole genome shotgun (WGS) entry which is preliminary data.</text>
</comment>
<dbReference type="Pfam" id="PF07372">
    <property type="entry name" value="DUF1491"/>
    <property type="match status" value="1"/>
</dbReference>
<keyword evidence="2" id="KW-1185">Reference proteome</keyword>
<sequence>MDGRLPSGMLVTALLRRMNDSGGMGMVLAKGDPQGGGILVIVIDADRRERVLERGLGLDGRTVLIDSTPANDILGYWQRRRARDPDLWVIELDGAAAERFAAETILQH</sequence>
<dbReference type="GeneID" id="78527569"/>
<accession>A0A0C9MXM0</accession>
<dbReference type="InterPro" id="IPR009964">
    <property type="entry name" value="DUF1491"/>
</dbReference>
<dbReference type="RefSeq" id="WP_007405287.1">
    <property type="nucleotide sequence ID" value="NZ_BBJS01000055.1"/>
</dbReference>
<dbReference type="EMBL" id="BBJS01000055">
    <property type="protein sequence ID" value="GAN15326.1"/>
    <property type="molecule type" value="Genomic_DNA"/>
</dbReference>
<reference evidence="1 2" key="1">
    <citation type="submission" date="2014-08" db="EMBL/GenBank/DDBJ databases">
        <title>Whole genome shotgun sequence of Sphingomonas paucimobilis NBRC 13935.</title>
        <authorList>
            <person name="Hosoyama A."/>
            <person name="Hashimoto M."/>
            <person name="Hosoyama Y."/>
            <person name="Noguchi M."/>
            <person name="Uohara A."/>
            <person name="Ohji S."/>
            <person name="Katano-Makiyama Y."/>
            <person name="Ichikawa N."/>
            <person name="Kimura A."/>
            <person name="Yamazoe A."/>
            <person name="Fujita N."/>
        </authorList>
    </citation>
    <scope>NUCLEOTIDE SEQUENCE [LARGE SCALE GENOMIC DNA]</scope>
    <source>
        <strain evidence="1 2">NBRC 13935</strain>
    </source>
</reference>
<gene>
    <name evidence="1" type="ORF">SP6_55_00440</name>
</gene>
<name>A0A0C9MXM0_SPHPI</name>
<proteinExistence type="predicted"/>
<dbReference type="Gene3D" id="3.40.1530.20">
    <property type="entry name" value="Protein of unknown function (DUF1491)"/>
    <property type="match status" value="1"/>
</dbReference>
<evidence type="ECO:0000313" key="2">
    <source>
        <dbReference type="Proteomes" id="UP000032025"/>
    </source>
</evidence>